<dbReference type="AlphaFoldDB" id="M2ZK77"/>
<feature type="chain" id="PRO_5004030149" evidence="1">
    <location>
        <begin position="23"/>
        <end position="273"/>
    </location>
</feature>
<dbReference type="Proteomes" id="UP000011744">
    <property type="component" value="Unassembled WGS sequence"/>
</dbReference>
<dbReference type="eggNOG" id="ENOG5034B5G">
    <property type="taxonomic scope" value="Bacteria"/>
</dbReference>
<proteinExistence type="predicted"/>
<evidence type="ECO:0000313" key="2">
    <source>
        <dbReference type="EMBL" id="EME67707.1"/>
    </source>
</evidence>
<sequence length="273" mass="30406">MAMRKRVSLLATFVLLASPVSAEWVSASAYYMFPPSVPEEEACRQADSRARADAVRRVSGETLSSEEALRCSEQGDETECARNSTTWTMVGGLIRGTRGYRAETTIEAGAIRKCLVSFEADVFVAEGRPDPNFDAGVSLNGLVFRDGEKLVVSVTPSQPMHVQIFQWLPYEAGDAQIGRVFPNAFDSVDRVTKAFTVPSEAGSKRYELKVSYPTNRRGGRAMIDEYLMVVATKRPVAFRDVYSLDDFNRVIAEIPQDERRLLRRLYNVVRGGE</sequence>
<dbReference type="EMBL" id="AONQ01000114">
    <property type="protein sequence ID" value="EME67707.1"/>
    <property type="molecule type" value="Genomic_DNA"/>
</dbReference>
<reference evidence="2 3" key="1">
    <citation type="journal article" date="2014" name="Genome Announc.">
        <title>Draft Genome Sequence of Magnetospirillum sp. Strain SO-1, a Freshwater Magnetotactic Bacterium Isolated from the Ol'khovka River, Russia.</title>
        <authorList>
            <person name="Grouzdev D.S."/>
            <person name="Dziuba M.V."/>
            <person name="Sukhacheva M.S."/>
            <person name="Mardanov A.V."/>
            <person name="Beletskiy A.V."/>
            <person name="Kuznetsov B.B."/>
            <person name="Skryabin K.G."/>
        </authorList>
    </citation>
    <scope>NUCLEOTIDE SEQUENCE [LARGE SCALE GENOMIC DNA]</scope>
    <source>
        <strain evidence="2 3">SO-1</strain>
    </source>
</reference>
<name>M2ZK77_9PROT</name>
<gene>
    <name evidence="2" type="ORF">H261_22178</name>
</gene>
<protein>
    <submittedName>
        <fullName evidence="2">Uncharacterized protein</fullName>
    </submittedName>
</protein>
<feature type="signal peptide" evidence="1">
    <location>
        <begin position="1"/>
        <end position="22"/>
    </location>
</feature>
<dbReference type="STRING" id="1244869.H261_22178"/>
<evidence type="ECO:0000313" key="3">
    <source>
        <dbReference type="Proteomes" id="UP000011744"/>
    </source>
</evidence>
<organism evidence="2 3">
    <name type="scientific">Paramagnetospirillum caucaseum</name>
    <dbReference type="NCBI Taxonomy" id="1244869"/>
    <lineage>
        <taxon>Bacteria</taxon>
        <taxon>Pseudomonadati</taxon>
        <taxon>Pseudomonadota</taxon>
        <taxon>Alphaproteobacteria</taxon>
        <taxon>Rhodospirillales</taxon>
        <taxon>Magnetospirillaceae</taxon>
        <taxon>Paramagnetospirillum</taxon>
    </lineage>
</organism>
<keyword evidence="1" id="KW-0732">Signal</keyword>
<evidence type="ECO:0000256" key="1">
    <source>
        <dbReference type="SAM" id="SignalP"/>
    </source>
</evidence>
<comment type="caution">
    <text evidence="2">The sequence shown here is derived from an EMBL/GenBank/DDBJ whole genome shotgun (WGS) entry which is preliminary data.</text>
</comment>
<accession>M2ZK77</accession>
<keyword evidence="3" id="KW-1185">Reference proteome</keyword>